<feature type="transmembrane region" description="Helical" evidence="6">
    <location>
        <begin position="21"/>
        <end position="43"/>
    </location>
</feature>
<dbReference type="Pfam" id="PF06271">
    <property type="entry name" value="RDD"/>
    <property type="match status" value="1"/>
</dbReference>
<evidence type="ECO:0000256" key="6">
    <source>
        <dbReference type="SAM" id="Phobius"/>
    </source>
</evidence>
<dbReference type="PANTHER" id="PTHR36115:SF6">
    <property type="entry name" value="PROLINE-RICH ANTIGEN HOMOLOG"/>
    <property type="match status" value="1"/>
</dbReference>
<feature type="domain" description="RDD" evidence="7">
    <location>
        <begin position="15"/>
        <end position="162"/>
    </location>
</feature>
<evidence type="ECO:0000259" key="7">
    <source>
        <dbReference type="Pfam" id="PF06271"/>
    </source>
</evidence>
<keyword evidence="3 6" id="KW-0812">Transmembrane</keyword>
<dbReference type="EMBL" id="JADIKM010000003">
    <property type="protein sequence ID" value="MFK2904385.1"/>
    <property type="molecule type" value="Genomic_DNA"/>
</dbReference>
<evidence type="ECO:0000313" key="9">
    <source>
        <dbReference type="Proteomes" id="UP001620460"/>
    </source>
</evidence>
<dbReference type="PANTHER" id="PTHR36115">
    <property type="entry name" value="PROLINE-RICH ANTIGEN HOMOLOG-RELATED"/>
    <property type="match status" value="1"/>
</dbReference>
<keyword evidence="5 6" id="KW-0472">Membrane</keyword>
<evidence type="ECO:0000256" key="5">
    <source>
        <dbReference type="ARBA" id="ARBA00023136"/>
    </source>
</evidence>
<feature type="transmembrane region" description="Helical" evidence="6">
    <location>
        <begin position="184"/>
        <end position="203"/>
    </location>
</feature>
<protein>
    <submittedName>
        <fullName evidence="8">RDD family protein</fullName>
    </submittedName>
</protein>
<dbReference type="Proteomes" id="UP001620460">
    <property type="component" value="Unassembled WGS sequence"/>
</dbReference>
<evidence type="ECO:0000256" key="1">
    <source>
        <dbReference type="ARBA" id="ARBA00004651"/>
    </source>
</evidence>
<dbReference type="RefSeq" id="WP_404632858.1">
    <property type="nucleotide sequence ID" value="NZ_JADIKM010000003.1"/>
</dbReference>
<evidence type="ECO:0000313" key="8">
    <source>
        <dbReference type="EMBL" id="MFK2904385.1"/>
    </source>
</evidence>
<name>A0ABW8JXI4_9GAMM</name>
<keyword evidence="9" id="KW-1185">Reference proteome</keyword>
<comment type="caution">
    <text evidence="8">The sequence shown here is derived from an EMBL/GenBank/DDBJ whole genome shotgun (WGS) entry which is preliminary data.</text>
</comment>
<organism evidence="8 9">
    <name type="scientific">Dyella ginsengisoli</name>
    <dbReference type="NCBI Taxonomy" id="363848"/>
    <lineage>
        <taxon>Bacteria</taxon>
        <taxon>Pseudomonadati</taxon>
        <taxon>Pseudomonadota</taxon>
        <taxon>Gammaproteobacteria</taxon>
        <taxon>Lysobacterales</taxon>
        <taxon>Rhodanobacteraceae</taxon>
        <taxon>Dyella</taxon>
    </lineage>
</organism>
<evidence type="ECO:0000256" key="2">
    <source>
        <dbReference type="ARBA" id="ARBA00022475"/>
    </source>
</evidence>
<gene>
    <name evidence="8" type="ORF">ISP17_10445</name>
</gene>
<evidence type="ECO:0000256" key="4">
    <source>
        <dbReference type="ARBA" id="ARBA00022989"/>
    </source>
</evidence>
<keyword evidence="4 6" id="KW-1133">Transmembrane helix</keyword>
<evidence type="ECO:0000256" key="3">
    <source>
        <dbReference type="ARBA" id="ARBA00022692"/>
    </source>
</evidence>
<proteinExistence type="predicted"/>
<comment type="subcellular location">
    <subcellularLocation>
        <location evidence="1">Cell membrane</location>
        <topology evidence="1">Multi-pass membrane protein</topology>
    </subcellularLocation>
</comment>
<keyword evidence="2" id="KW-1003">Cell membrane</keyword>
<feature type="transmembrane region" description="Helical" evidence="6">
    <location>
        <begin position="130"/>
        <end position="148"/>
    </location>
</feature>
<sequence length="314" mass="34366">MDALHGEEAPAREIAGFWRRLGAFVIDVIMLGIVGMILGSLLFDTFARMGAYARLIGFAIALAYFGVLNSRIGGGQTLGKRWLGVRVVDGHDQLLSLPRSLLRYAVLGIPSFANGLPVDPDVAMGSTLGYLLALVVFGGMLAIVYLYVFNRRTRQSLHDLAVGSYVERFDGAARLVPFPVMWRGHVAVAALLAAVALGAPIVANHFAQTRSFADLMPLYRKLSRQPHVMTAQLMRSWTSMNGNTTHSLQSSLQLDAPLVDDDAMARRIAQQMAKADSEIAHEDAVVVRLVFGYDMGIASGWKTHVYSYKSEELR</sequence>
<dbReference type="InterPro" id="IPR010432">
    <property type="entry name" value="RDD"/>
</dbReference>
<feature type="transmembrane region" description="Helical" evidence="6">
    <location>
        <begin position="49"/>
        <end position="68"/>
    </location>
</feature>
<accession>A0ABW8JXI4</accession>
<dbReference type="InterPro" id="IPR051791">
    <property type="entry name" value="Pra-immunoreactive"/>
</dbReference>
<reference evidence="8 9" key="1">
    <citation type="submission" date="2020-10" db="EMBL/GenBank/DDBJ databases">
        <title>Phylogeny of dyella-like bacteria.</title>
        <authorList>
            <person name="Fu J."/>
        </authorList>
    </citation>
    <scope>NUCLEOTIDE SEQUENCE [LARGE SCALE GENOMIC DNA]</scope>
    <source>
        <strain evidence="8 9">Gsoil3046</strain>
    </source>
</reference>